<comment type="caution">
    <text evidence="5">The sequence shown here is derived from an EMBL/GenBank/DDBJ whole genome shotgun (WGS) entry which is preliminary data.</text>
</comment>
<keyword evidence="3" id="KW-1133">Transmembrane helix</keyword>
<keyword evidence="1" id="KW-0285">Flavoprotein</keyword>
<feature type="transmembrane region" description="Helical" evidence="3">
    <location>
        <begin position="34"/>
        <end position="52"/>
    </location>
</feature>
<evidence type="ECO:0000313" key="6">
    <source>
        <dbReference type="Proteomes" id="UP001548832"/>
    </source>
</evidence>
<protein>
    <submittedName>
        <fullName evidence="5">FAD-binding protein</fullName>
    </submittedName>
</protein>
<dbReference type="Pfam" id="PF00890">
    <property type="entry name" value="FAD_binding_2"/>
    <property type="match status" value="1"/>
</dbReference>
<dbReference type="SUPFAM" id="SSF51905">
    <property type="entry name" value="FAD/NAD(P)-binding domain"/>
    <property type="match status" value="1"/>
</dbReference>
<name>A0ABV2DLW6_9HYPH</name>
<accession>A0ABV2DLW6</accession>
<dbReference type="InterPro" id="IPR036188">
    <property type="entry name" value="FAD/NAD-bd_sf"/>
</dbReference>
<evidence type="ECO:0000256" key="1">
    <source>
        <dbReference type="ARBA" id="ARBA00022630"/>
    </source>
</evidence>
<evidence type="ECO:0000259" key="4">
    <source>
        <dbReference type="Pfam" id="PF00890"/>
    </source>
</evidence>
<keyword evidence="6" id="KW-1185">Reference proteome</keyword>
<dbReference type="Proteomes" id="UP001548832">
    <property type="component" value="Unassembled WGS sequence"/>
</dbReference>
<keyword evidence="3" id="KW-0812">Transmembrane</keyword>
<evidence type="ECO:0000313" key="5">
    <source>
        <dbReference type="EMBL" id="MET2831095.1"/>
    </source>
</evidence>
<reference evidence="5 6" key="1">
    <citation type="submission" date="2024-06" db="EMBL/GenBank/DDBJ databases">
        <authorList>
            <person name="Kim D.-U."/>
        </authorList>
    </citation>
    <scope>NUCLEOTIDE SEQUENCE [LARGE SCALE GENOMIC DNA]</scope>
    <source>
        <strain evidence="5 6">KACC15460</strain>
    </source>
</reference>
<gene>
    <name evidence="5" type="ORF">ABVQ20_29375</name>
</gene>
<dbReference type="EMBL" id="JBEWSZ010000003">
    <property type="protein sequence ID" value="MET2831095.1"/>
    <property type="molecule type" value="Genomic_DNA"/>
</dbReference>
<feature type="domain" description="FAD-dependent oxidoreductase 2 FAD-binding" evidence="4">
    <location>
        <begin position="35"/>
        <end position="79"/>
    </location>
</feature>
<sequence length="85" mass="9190">MHETRAPWLHQPHLHRELARTRGRRNGQRDMTRRLLIIGGGILGMMSASAAAKAGAFSEIIVTEQAFGSIGASHYSGGVHFPDAA</sequence>
<evidence type="ECO:0000256" key="2">
    <source>
        <dbReference type="ARBA" id="ARBA00023002"/>
    </source>
</evidence>
<dbReference type="InterPro" id="IPR003953">
    <property type="entry name" value="FAD-dep_OxRdtase_2_FAD-bd"/>
</dbReference>
<keyword evidence="2" id="KW-0560">Oxidoreductase</keyword>
<dbReference type="RefSeq" id="WP_354463219.1">
    <property type="nucleotide sequence ID" value="NZ_JBEWSZ010000003.1"/>
</dbReference>
<keyword evidence="3" id="KW-0472">Membrane</keyword>
<evidence type="ECO:0000256" key="3">
    <source>
        <dbReference type="SAM" id="Phobius"/>
    </source>
</evidence>
<proteinExistence type="predicted"/>
<organism evidence="5 6">
    <name type="scientific">Mesorhizobium shangrilense</name>
    <dbReference type="NCBI Taxonomy" id="460060"/>
    <lineage>
        <taxon>Bacteria</taxon>
        <taxon>Pseudomonadati</taxon>
        <taxon>Pseudomonadota</taxon>
        <taxon>Alphaproteobacteria</taxon>
        <taxon>Hyphomicrobiales</taxon>
        <taxon>Phyllobacteriaceae</taxon>
        <taxon>Mesorhizobium</taxon>
    </lineage>
</organism>